<gene>
    <name evidence="1" type="ORF">UFOVP722_18</name>
</gene>
<proteinExistence type="predicted"/>
<sequence>MKPAEMRALAADVNTNRLASKHPALRHMARLCESTHDQPNLRGDGGEWLDPMPFPAHLSARVASISYDLNHEQMGAGQAR</sequence>
<evidence type="ECO:0000313" key="1">
    <source>
        <dbReference type="EMBL" id="CAB4159943.1"/>
    </source>
</evidence>
<name>A0A6J5NM25_9CAUD</name>
<dbReference type="EMBL" id="LR796692">
    <property type="protein sequence ID" value="CAB4159943.1"/>
    <property type="molecule type" value="Genomic_DNA"/>
</dbReference>
<accession>A0A6J5NM25</accession>
<protein>
    <submittedName>
        <fullName evidence="1">Uncharacterized protein</fullName>
    </submittedName>
</protein>
<organism evidence="1">
    <name type="scientific">uncultured Caudovirales phage</name>
    <dbReference type="NCBI Taxonomy" id="2100421"/>
    <lineage>
        <taxon>Viruses</taxon>
        <taxon>Duplodnaviria</taxon>
        <taxon>Heunggongvirae</taxon>
        <taxon>Uroviricota</taxon>
        <taxon>Caudoviricetes</taxon>
        <taxon>Peduoviridae</taxon>
        <taxon>Maltschvirus</taxon>
        <taxon>Maltschvirus maltsch</taxon>
    </lineage>
</organism>
<reference evidence="1" key="1">
    <citation type="submission" date="2020-04" db="EMBL/GenBank/DDBJ databases">
        <authorList>
            <person name="Chiriac C."/>
            <person name="Salcher M."/>
            <person name="Ghai R."/>
            <person name="Kavagutti S V."/>
        </authorList>
    </citation>
    <scope>NUCLEOTIDE SEQUENCE</scope>
</reference>